<protein>
    <submittedName>
        <fullName evidence="2">FAD-dependent oxidoreductase</fullName>
    </submittedName>
</protein>
<accession>A0ABU1A4E2</accession>
<feature type="domain" description="Amine oxidase" evidence="1">
    <location>
        <begin position="15"/>
        <end position="404"/>
    </location>
</feature>
<comment type="caution">
    <text evidence="2">The sequence shown here is derived from an EMBL/GenBank/DDBJ whole genome shotgun (WGS) entry which is preliminary data.</text>
</comment>
<dbReference type="Proteomes" id="UP001230915">
    <property type="component" value="Unassembled WGS sequence"/>
</dbReference>
<evidence type="ECO:0000259" key="1">
    <source>
        <dbReference type="Pfam" id="PF01593"/>
    </source>
</evidence>
<sequence length="425" mass="48203">MEKKNYKIYIVGAGISGLIAAQILENFGYHPIILEKSESAGGRVKTKVVDGHRLDIGFQVLLEAYPKAKEYLDLEKLNLQAYKPGASIYLDCKWQNIGDPLRSFDLLIPTLFNTGGSIADKWKVFQLSNHLKSKSIESIFQEEELTTYDYLIKYGFSEKIIQCFFQPFFSGIFLEDKLETSSRMFQFIYKMFSEGKTSVPKDGIGAIPLQLKENLKHTQFKFNTSVKSVEDQKIILENGETIESHFTIIATEASDLVSNLKNQATDWRSCDTLYFLTEENFLSTDLIGLLPHQDALINNFVFVKDAKAKELGKHLLSVTVVKKHKLSSENLVKRIQKELKNYLSIQKANFLKHYYIPRSLPKLTHTAYEIMDTETQLTPSIYLAGDQLLNGSLNAAMMSGERAALGVIKSLEDGLVVNELTSEYR</sequence>
<keyword evidence="3" id="KW-1185">Reference proteome</keyword>
<organism evidence="2 3">
    <name type="scientific">Mesonia profundi</name>
    <dbReference type="NCBI Taxonomy" id="3070998"/>
    <lineage>
        <taxon>Bacteria</taxon>
        <taxon>Pseudomonadati</taxon>
        <taxon>Bacteroidota</taxon>
        <taxon>Flavobacteriia</taxon>
        <taxon>Flavobacteriales</taxon>
        <taxon>Flavobacteriaceae</taxon>
        <taxon>Mesonia</taxon>
    </lineage>
</organism>
<dbReference type="InterPro" id="IPR036188">
    <property type="entry name" value="FAD/NAD-bd_sf"/>
</dbReference>
<dbReference type="EMBL" id="JAVHUL010000033">
    <property type="protein sequence ID" value="MDQ7918156.1"/>
    <property type="molecule type" value="Genomic_DNA"/>
</dbReference>
<evidence type="ECO:0000313" key="2">
    <source>
        <dbReference type="EMBL" id="MDQ7918156.1"/>
    </source>
</evidence>
<dbReference type="InterPro" id="IPR002937">
    <property type="entry name" value="Amino_oxidase"/>
</dbReference>
<name>A0ABU1A4E2_9FLAO</name>
<dbReference type="Gene3D" id="3.50.50.60">
    <property type="entry name" value="FAD/NAD(P)-binding domain"/>
    <property type="match status" value="1"/>
</dbReference>
<dbReference type="RefSeq" id="WP_308865143.1">
    <property type="nucleotide sequence ID" value="NZ_JAVHUL010000033.1"/>
</dbReference>
<dbReference type="Pfam" id="PF01593">
    <property type="entry name" value="Amino_oxidase"/>
    <property type="match status" value="1"/>
</dbReference>
<dbReference type="PANTHER" id="PTHR42841">
    <property type="entry name" value="AMINE OXIDASE"/>
    <property type="match status" value="1"/>
</dbReference>
<dbReference type="SUPFAM" id="SSF51905">
    <property type="entry name" value="FAD/NAD(P)-binding domain"/>
    <property type="match status" value="1"/>
</dbReference>
<reference evidence="2 3" key="1">
    <citation type="submission" date="2023-08" db="EMBL/GenBank/DDBJ databases">
        <title>Mesonia sp. MT50, isolated from deep-sea sediment of the Mariana Trench.</title>
        <authorList>
            <person name="Fu H."/>
        </authorList>
    </citation>
    <scope>NUCLEOTIDE SEQUENCE [LARGE SCALE GENOMIC DNA]</scope>
    <source>
        <strain evidence="2 3">MT50</strain>
    </source>
</reference>
<evidence type="ECO:0000313" key="3">
    <source>
        <dbReference type="Proteomes" id="UP001230915"/>
    </source>
</evidence>
<proteinExistence type="predicted"/>
<gene>
    <name evidence="2" type="ORF">RBU60_11255</name>
</gene>